<dbReference type="Proteomes" id="UP001595904">
    <property type="component" value="Unassembled WGS sequence"/>
</dbReference>
<organism evidence="1 2">
    <name type="scientific">Steroidobacter flavus</name>
    <dbReference type="NCBI Taxonomy" id="1842136"/>
    <lineage>
        <taxon>Bacteria</taxon>
        <taxon>Pseudomonadati</taxon>
        <taxon>Pseudomonadota</taxon>
        <taxon>Gammaproteobacteria</taxon>
        <taxon>Steroidobacterales</taxon>
        <taxon>Steroidobacteraceae</taxon>
        <taxon>Steroidobacter</taxon>
    </lineage>
</organism>
<keyword evidence="2" id="KW-1185">Reference proteome</keyword>
<evidence type="ECO:0000313" key="1">
    <source>
        <dbReference type="EMBL" id="MFC4311408.1"/>
    </source>
</evidence>
<dbReference type="RefSeq" id="WP_380599723.1">
    <property type="nucleotide sequence ID" value="NZ_JBHSDU010000003.1"/>
</dbReference>
<proteinExistence type="predicted"/>
<sequence>MKITLINPHRWTPFYATVEDREVLQFDLRRWDYKHQVLRARGVPSWRVFLWFKTIEVLMQARPKVLGRTLFHRDSDYRHAMRWYTRIGRRVWVHEVLEFLFKSRPRIMGPTLREFMGGTLADREYALVKGSARRRVLLQETPVVPR</sequence>
<comment type="caution">
    <text evidence="1">The sequence shown here is derived from an EMBL/GenBank/DDBJ whole genome shotgun (WGS) entry which is preliminary data.</text>
</comment>
<dbReference type="EMBL" id="JBHSDU010000003">
    <property type="protein sequence ID" value="MFC4311408.1"/>
    <property type="molecule type" value="Genomic_DNA"/>
</dbReference>
<gene>
    <name evidence="1" type="ORF">ACFPN2_20075</name>
</gene>
<name>A0ABV8SXN5_9GAMM</name>
<reference evidence="2" key="1">
    <citation type="journal article" date="2019" name="Int. J. Syst. Evol. Microbiol.">
        <title>The Global Catalogue of Microorganisms (GCM) 10K type strain sequencing project: providing services to taxonomists for standard genome sequencing and annotation.</title>
        <authorList>
            <consortium name="The Broad Institute Genomics Platform"/>
            <consortium name="The Broad Institute Genome Sequencing Center for Infectious Disease"/>
            <person name="Wu L."/>
            <person name="Ma J."/>
        </authorList>
    </citation>
    <scope>NUCLEOTIDE SEQUENCE [LARGE SCALE GENOMIC DNA]</scope>
    <source>
        <strain evidence="2">CGMCC 1.10759</strain>
    </source>
</reference>
<protein>
    <submittedName>
        <fullName evidence="1">Uncharacterized protein</fullName>
    </submittedName>
</protein>
<accession>A0ABV8SXN5</accession>
<evidence type="ECO:0000313" key="2">
    <source>
        <dbReference type="Proteomes" id="UP001595904"/>
    </source>
</evidence>